<evidence type="ECO:0000313" key="3">
    <source>
        <dbReference type="Proteomes" id="UP000186323"/>
    </source>
</evidence>
<sequence length="166" mass="18076">MIRALAGDFCTHGRTVACRPGAGNRPGGRRAQASAPRGHGRVFVSALRRALPTEGSRRRYPMPWGAALCLLPAVRRARISGACREGRPGPGGAVRAEREKSPGKRPSAGAGGLPKLRLWAIGLGPDAQKPRRRRLLTAYAVAIRGKDHEERYPSQGVQRHHYLRLR</sequence>
<reference evidence="3" key="1">
    <citation type="submission" date="2016-10" db="EMBL/GenBank/DDBJ databases">
        <authorList>
            <person name="Wegmann U."/>
        </authorList>
    </citation>
    <scope>NUCLEOTIDE SEQUENCE [LARGE SCALE GENOMIC DNA]</scope>
</reference>
<keyword evidence="3" id="KW-1185">Reference proteome</keyword>
<dbReference type="Proteomes" id="UP000186323">
    <property type="component" value="Chromosome I"/>
</dbReference>
<accession>A0A1K1LFU2</accession>
<evidence type="ECO:0000313" key="2">
    <source>
        <dbReference type="EMBL" id="SFV73573.1"/>
    </source>
</evidence>
<dbReference type="AlphaFoldDB" id="A0A1K1LFU2"/>
<gene>
    <name evidence="2" type="ORF">DESPIGER_1741</name>
</gene>
<protein>
    <submittedName>
        <fullName evidence="2">Uncharacterized protein</fullName>
    </submittedName>
</protein>
<feature type="region of interest" description="Disordered" evidence="1">
    <location>
        <begin position="82"/>
        <end position="111"/>
    </location>
</feature>
<name>A0A1K1LFU2_9BACT</name>
<dbReference type="EMBL" id="LT630450">
    <property type="protein sequence ID" value="SFV73573.1"/>
    <property type="molecule type" value="Genomic_DNA"/>
</dbReference>
<feature type="region of interest" description="Disordered" evidence="1">
    <location>
        <begin position="19"/>
        <end position="39"/>
    </location>
</feature>
<dbReference type="KEGG" id="dpg:DESPIGER_1741"/>
<proteinExistence type="predicted"/>
<organism evidence="2 3">
    <name type="scientific">Desulfovibrio piger</name>
    <dbReference type="NCBI Taxonomy" id="901"/>
    <lineage>
        <taxon>Bacteria</taxon>
        <taxon>Pseudomonadati</taxon>
        <taxon>Thermodesulfobacteriota</taxon>
        <taxon>Desulfovibrionia</taxon>
        <taxon>Desulfovibrionales</taxon>
        <taxon>Desulfovibrionaceae</taxon>
        <taxon>Desulfovibrio</taxon>
    </lineage>
</organism>
<feature type="compositionally biased region" description="Low complexity" evidence="1">
    <location>
        <begin position="19"/>
        <end position="33"/>
    </location>
</feature>
<evidence type="ECO:0000256" key="1">
    <source>
        <dbReference type="SAM" id="MobiDB-lite"/>
    </source>
</evidence>